<dbReference type="Proteomes" id="UP000323930">
    <property type="component" value="Unassembled WGS sequence"/>
</dbReference>
<dbReference type="InterPro" id="IPR000182">
    <property type="entry name" value="GNAT_dom"/>
</dbReference>
<organism evidence="2 3">
    <name type="scientific">Seonamhaeicola marinus</name>
    <dbReference type="NCBI Taxonomy" id="1912246"/>
    <lineage>
        <taxon>Bacteria</taxon>
        <taxon>Pseudomonadati</taxon>
        <taxon>Bacteroidota</taxon>
        <taxon>Flavobacteriia</taxon>
        <taxon>Flavobacteriales</taxon>
        <taxon>Flavobacteriaceae</taxon>
    </lineage>
</organism>
<dbReference type="EMBL" id="VSDQ01000729">
    <property type="protein sequence ID" value="TYA69937.1"/>
    <property type="molecule type" value="Genomic_DNA"/>
</dbReference>
<sequence length="243" mass="27022">MPTSLAIIHQFSFWKYLGHVGGYFRQLEGASVLHPKSGLWPSKIFGLTKGFNAENMRSYIMQGLVPNAIALEEDGILETHLSAFNFEKTSTVKGMGLSLSAYQVVDVEDVQIEKVKDKKGLEVFSQIASDAFGYNISPKVLHGSLKEDRIQLFVAKNNGIYCCTGILYTDENKQSGIHMIGVPKKFRGQGLGKQMTMYLLNKASADQSEHVFLVASKLGALIYEKLGFREDGNLVSYRLKKSQ</sequence>
<proteinExistence type="predicted"/>
<dbReference type="Pfam" id="PF13673">
    <property type="entry name" value="Acetyltransf_10"/>
    <property type="match status" value="1"/>
</dbReference>
<dbReference type="SUPFAM" id="SSF55729">
    <property type="entry name" value="Acyl-CoA N-acyltransferases (Nat)"/>
    <property type="match status" value="1"/>
</dbReference>
<gene>
    <name evidence="2" type="ORF">FUA24_21845</name>
</gene>
<dbReference type="RefSeq" id="WP_148545209.1">
    <property type="nucleotide sequence ID" value="NZ_VSDQ01000729.1"/>
</dbReference>
<reference evidence="2 3" key="1">
    <citation type="submission" date="2019-08" db="EMBL/GenBank/DDBJ databases">
        <title>Seonamhaeicola sediminis sp. nov., isolated from marine sediment.</title>
        <authorList>
            <person name="Cao W.R."/>
        </authorList>
    </citation>
    <scope>NUCLEOTIDE SEQUENCE [LARGE SCALE GENOMIC DNA]</scope>
    <source>
        <strain evidence="2 3">B011</strain>
    </source>
</reference>
<dbReference type="AlphaFoldDB" id="A0A5D0HIQ8"/>
<feature type="domain" description="N-acetyltransferase" evidence="1">
    <location>
        <begin position="110"/>
        <end position="243"/>
    </location>
</feature>
<evidence type="ECO:0000313" key="3">
    <source>
        <dbReference type="Proteomes" id="UP000323930"/>
    </source>
</evidence>
<name>A0A5D0HIQ8_9FLAO</name>
<protein>
    <submittedName>
        <fullName evidence="2">GNAT family N-acetyltransferase</fullName>
    </submittedName>
</protein>
<accession>A0A5D0HIQ8</accession>
<dbReference type="InterPro" id="IPR016181">
    <property type="entry name" value="Acyl_CoA_acyltransferase"/>
</dbReference>
<evidence type="ECO:0000313" key="2">
    <source>
        <dbReference type="EMBL" id="TYA69937.1"/>
    </source>
</evidence>
<comment type="caution">
    <text evidence="2">The sequence shown here is derived from an EMBL/GenBank/DDBJ whole genome shotgun (WGS) entry which is preliminary data.</text>
</comment>
<keyword evidence="3" id="KW-1185">Reference proteome</keyword>
<dbReference type="CDD" id="cd04301">
    <property type="entry name" value="NAT_SF"/>
    <property type="match status" value="1"/>
</dbReference>
<dbReference type="OrthoDB" id="1096234at2"/>
<dbReference type="GO" id="GO:0016747">
    <property type="term" value="F:acyltransferase activity, transferring groups other than amino-acyl groups"/>
    <property type="evidence" value="ECO:0007669"/>
    <property type="project" value="InterPro"/>
</dbReference>
<dbReference type="Gene3D" id="3.40.630.30">
    <property type="match status" value="1"/>
</dbReference>
<evidence type="ECO:0000259" key="1">
    <source>
        <dbReference type="PROSITE" id="PS51186"/>
    </source>
</evidence>
<dbReference type="PROSITE" id="PS51186">
    <property type="entry name" value="GNAT"/>
    <property type="match status" value="1"/>
</dbReference>
<keyword evidence="2" id="KW-0808">Transferase</keyword>